<evidence type="ECO:0000313" key="10">
    <source>
        <dbReference type="EMBL" id="CAB3976971.1"/>
    </source>
</evidence>
<evidence type="ECO:0000313" key="11">
    <source>
        <dbReference type="Proteomes" id="UP001152795"/>
    </source>
</evidence>
<feature type="region of interest" description="Disordered" evidence="7">
    <location>
        <begin position="220"/>
        <end position="260"/>
    </location>
</feature>
<dbReference type="AlphaFoldDB" id="A0A6S7FRN5"/>
<proteinExistence type="inferred from homology"/>
<dbReference type="PANTHER" id="PTHR11304">
    <property type="entry name" value="EPHRIN"/>
    <property type="match status" value="1"/>
</dbReference>
<feature type="compositionally biased region" description="Polar residues" evidence="7">
    <location>
        <begin position="436"/>
        <end position="445"/>
    </location>
</feature>
<protein>
    <submittedName>
        <fullName evidence="10">Ephrin-B2a-like isoform X3</fullName>
    </submittedName>
</protein>
<dbReference type="GO" id="GO:0048013">
    <property type="term" value="P:ephrin receptor signaling pathway"/>
    <property type="evidence" value="ECO:0007669"/>
    <property type="project" value="TreeGrafter"/>
</dbReference>
<feature type="compositionally biased region" description="Basic and acidic residues" evidence="7">
    <location>
        <begin position="418"/>
        <end position="435"/>
    </location>
</feature>
<comment type="caution">
    <text evidence="10">The sequence shown here is derived from an EMBL/GenBank/DDBJ whole genome shotgun (WGS) entry which is preliminary data.</text>
</comment>
<keyword evidence="3 8" id="KW-0472">Membrane</keyword>
<evidence type="ECO:0000256" key="9">
    <source>
        <dbReference type="SAM" id="SignalP"/>
    </source>
</evidence>
<evidence type="ECO:0000256" key="3">
    <source>
        <dbReference type="ARBA" id="ARBA00023136"/>
    </source>
</evidence>
<gene>
    <name evidence="10" type="ORF">PACLA_8A001423</name>
</gene>
<sequence>MKASTLLLLLLSPVSFAGQLYYPPLYWHKDDCRFQTLQRSKESNATKEVFMKVIYRNDGYSIPYGMTVVCPTVHMNNWMTEVPDTFSFNENLWQVDKEGYDKCEVNTNGNSKENRLILTCEDKMKIKTKNFLFMKTWGFGLTPEFEEGKHYYFISTSNGEQPELKTRKVSGKDGSCEKHHMKLHIYVCVQSKEDCVYEMPKCGPPLELFREMHLIAGKLPAPTKAPRPKTVPKVRTPRKTEPKKGNQVMKPTTPGDVGEKVPLCKAEDKGTSIHLILNFVLGGVALFMAVVIIILVCGLSDKNKTYEMERPPSAISTTHGGHIVNAEIVNAEIVRYSDGHIELSPVIVGRTPPTSPNIIIPPYPTLQRMHSQRQNTPSDNVPNERTPSEQFHLEDTPPDHSPLETSLSNEVAAFTFPDEAKAMDSEGNSDDHESSESSLTTTAIVTNPRHDHEVDT</sequence>
<evidence type="ECO:0000256" key="8">
    <source>
        <dbReference type="SAM" id="Phobius"/>
    </source>
</evidence>
<dbReference type="Proteomes" id="UP001152795">
    <property type="component" value="Unassembled WGS sequence"/>
</dbReference>
<feature type="compositionally biased region" description="Basic and acidic residues" evidence="7">
    <location>
        <begin position="391"/>
        <end position="402"/>
    </location>
</feature>
<dbReference type="OrthoDB" id="6250301at2759"/>
<evidence type="ECO:0000256" key="5">
    <source>
        <dbReference type="ARBA" id="ARBA00023180"/>
    </source>
</evidence>
<dbReference type="EMBL" id="CACRXK020000023">
    <property type="protein sequence ID" value="CAB3976971.1"/>
    <property type="molecule type" value="Genomic_DNA"/>
</dbReference>
<dbReference type="GO" id="GO:0005886">
    <property type="term" value="C:plasma membrane"/>
    <property type="evidence" value="ECO:0007669"/>
    <property type="project" value="TreeGrafter"/>
</dbReference>
<dbReference type="PANTHER" id="PTHR11304:SF29">
    <property type="entry name" value="EPHRIN"/>
    <property type="match status" value="1"/>
</dbReference>
<comment type="similarity">
    <text evidence="6">Belongs to the ephrin family.</text>
</comment>
<keyword evidence="2 9" id="KW-0732">Signal</keyword>
<dbReference type="InterPro" id="IPR031328">
    <property type="entry name" value="Ephrin"/>
</dbReference>
<feature type="transmembrane region" description="Helical" evidence="8">
    <location>
        <begin position="275"/>
        <end position="300"/>
    </location>
</feature>
<feature type="compositionally biased region" description="Basic residues" evidence="7">
    <location>
        <begin position="226"/>
        <end position="237"/>
    </location>
</feature>
<feature type="signal peptide" evidence="9">
    <location>
        <begin position="1"/>
        <end position="17"/>
    </location>
</feature>
<dbReference type="GO" id="GO:0007411">
    <property type="term" value="P:axon guidance"/>
    <property type="evidence" value="ECO:0007669"/>
    <property type="project" value="TreeGrafter"/>
</dbReference>
<keyword evidence="8" id="KW-0812">Transmembrane</keyword>
<organism evidence="10 11">
    <name type="scientific">Paramuricea clavata</name>
    <name type="common">Red gorgonian</name>
    <name type="synonym">Violescent sea-whip</name>
    <dbReference type="NCBI Taxonomy" id="317549"/>
    <lineage>
        <taxon>Eukaryota</taxon>
        <taxon>Metazoa</taxon>
        <taxon>Cnidaria</taxon>
        <taxon>Anthozoa</taxon>
        <taxon>Octocorallia</taxon>
        <taxon>Malacalcyonacea</taxon>
        <taxon>Plexauridae</taxon>
        <taxon>Paramuricea</taxon>
    </lineage>
</organism>
<comment type="subcellular location">
    <subcellularLocation>
        <location evidence="1">Membrane</location>
    </subcellularLocation>
</comment>
<feature type="region of interest" description="Disordered" evidence="7">
    <location>
        <begin position="368"/>
        <end position="456"/>
    </location>
</feature>
<evidence type="ECO:0000256" key="7">
    <source>
        <dbReference type="SAM" id="MobiDB-lite"/>
    </source>
</evidence>
<feature type="compositionally biased region" description="Polar residues" evidence="7">
    <location>
        <begin position="368"/>
        <end position="389"/>
    </location>
</feature>
<dbReference type="GO" id="GO:0046875">
    <property type="term" value="F:ephrin receptor binding"/>
    <property type="evidence" value="ECO:0007669"/>
    <property type="project" value="TreeGrafter"/>
</dbReference>
<dbReference type="InterPro" id="IPR001799">
    <property type="entry name" value="Ephrin_RBD"/>
</dbReference>
<keyword evidence="5" id="KW-0325">Glycoprotein</keyword>
<reference evidence="10" key="1">
    <citation type="submission" date="2020-04" db="EMBL/GenBank/DDBJ databases">
        <authorList>
            <person name="Alioto T."/>
            <person name="Alioto T."/>
            <person name="Gomez Garrido J."/>
        </authorList>
    </citation>
    <scope>NUCLEOTIDE SEQUENCE</scope>
    <source>
        <strain evidence="10">A484AB</strain>
    </source>
</reference>
<dbReference type="SUPFAM" id="SSF49503">
    <property type="entry name" value="Cupredoxins"/>
    <property type="match status" value="1"/>
</dbReference>
<evidence type="ECO:0000256" key="6">
    <source>
        <dbReference type="PROSITE-ProRule" id="PRU00884"/>
    </source>
</evidence>
<dbReference type="InterPro" id="IPR008972">
    <property type="entry name" value="Cupredoxin"/>
</dbReference>
<dbReference type="Gene3D" id="2.60.40.420">
    <property type="entry name" value="Cupredoxins - blue copper proteins"/>
    <property type="match status" value="1"/>
</dbReference>
<keyword evidence="8" id="KW-1133">Transmembrane helix</keyword>
<comment type="caution">
    <text evidence="6">Lacks conserved residue(s) required for the propagation of feature annotation.</text>
</comment>
<accession>A0A6S7FRN5</accession>
<keyword evidence="11" id="KW-1185">Reference proteome</keyword>
<keyword evidence="4" id="KW-1015">Disulfide bond</keyword>
<evidence type="ECO:0000256" key="1">
    <source>
        <dbReference type="ARBA" id="ARBA00004370"/>
    </source>
</evidence>
<dbReference type="PROSITE" id="PS51551">
    <property type="entry name" value="EPHRIN_RBD_2"/>
    <property type="match status" value="1"/>
</dbReference>
<dbReference type="Pfam" id="PF00812">
    <property type="entry name" value="Ephrin"/>
    <property type="match status" value="1"/>
</dbReference>
<evidence type="ECO:0000256" key="4">
    <source>
        <dbReference type="ARBA" id="ARBA00023157"/>
    </source>
</evidence>
<feature type="chain" id="PRO_5043568485" evidence="9">
    <location>
        <begin position="18"/>
        <end position="456"/>
    </location>
</feature>
<name>A0A6S7FRN5_PARCT</name>
<evidence type="ECO:0000256" key="2">
    <source>
        <dbReference type="ARBA" id="ARBA00022729"/>
    </source>
</evidence>